<organism evidence="2 3">
    <name type="scientific">Actinomadura adrarensis</name>
    <dbReference type="NCBI Taxonomy" id="1819600"/>
    <lineage>
        <taxon>Bacteria</taxon>
        <taxon>Bacillati</taxon>
        <taxon>Actinomycetota</taxon>
        <taxon>Actinomycetes</taxon>
        <taxon>Streptosporangiales</taxon>
        <taxon>Thermomonosporaceae</taxon>
        <taxon>Actinomadura</taxon>
    </lineage>
</organism>
<feature type="non-terminal residue" evidence="2">
    <location>
        <position position="1"/>
    </location>
</feature>
<evidence type="ECO:0000259" key="1">
    <source>
        <dbReference type="Pfam" id="PF06094"/>
    </source>
</evidence>
<sequence>VADGVLISGLTEAEHRLLDAYEDDDYEPAIISVEVHATGVMRARAYVWAGATEPHDWDPEHFAEHDLPLFAEGCRTWRTSLDPADI</sequence>
<protein>
    <submittedName>
        <fullName evidence="2">Gamma-glutamylcyclotransferase</fullName>
    </submittedName>
</protein>
<dbReference type="EMBL" id="JBHTIR010000654">
    <property type="protein sequence ID" value="MFD0851641.1"/>
    <property type="molecule type" value="Genomic_DNA"/>
</dbReference>
<dbReference type="InterPro" id="IPR009288">
    <property type="entry name" value="AIG2-like_dom"/>
</dbReference>
<keyword evidence="3" id="KW-1185">Reference proteome</keyword>
<dbReference type="Proteomes" id="UP001597083">
    <property type="component" value="Unassembled WGS sequence"/>
</dbReference>
<reference evidence="3" key="1">
    <citation type="journal article" date="2019" name="Int. J. Syst. Evol. Microbiol.">
        <title>The Global Catalogue of Microorganisms (GCM) 10K type strain sequencing project: providing services to taxonomists for standard genome sequencing and annotation.</title>
        <authorList>
            <consortium name="The Broad Institute Genomics Platform"/>
            <consortium name="The Broad Institute Genome Sequencing Center for Infectious Disease"/>
            <person name="Wu L."/>
            <person name="Ma J."/>
        </authorList>
    </citation>
    <scope>NUCLEOTIDE SEQUENCE [LARGE SCALE GENOMIC DNA]</scope>
    <source>
        <strain evidence="3">JCM 31696</strain>
    </source>
</reference>
<dbReference type="Gene3D" id="3.10.490.10">
    <property type="entry name" value="Gamma-glutamyl cyclotransferase-like"/>
    <property type="match status" value="1"/>
</dbReference>
<proteinExistence type="predicted"/>
<dbReference type="Pfam" id="PF06094">
    <property type="entry name" value="GGACT"/>
    <property type="match status" value="1"/>
</dbReference>
<name>A0ABW3CDH6_9ACTN</name>
<comment type="caution">
    <text evidence="2">The sequence shown here is derived from an EMBL/GenBank/DDBJ whole genome shotgun (WGS) entry which is preliminary data.</text>
</comment>
<gene>
    <name evidence="2" type="ORF">ACFQ07_05395</name>
</gene>
<evidence type="ECO:0000313" key="3">
    <source>
        <dbReference type="Proteomes" id="UP001597083"/>
    </source>
</evidence>
<evidence type="ECO:0000313" key="2">
    <source>
        <dbReference type="EMBL" id="MFD0851641.1"/>
    </source>
</evidence>
<feature type="domain" description="Gamma-glutamylcyclotransferase AIG2-like" evidence="1">
    <location>
        <begin position="7"/>
        <end position="54"/>
    </location>
</feature>
<accession>A0ABW3CDH6</accession>